<dbReference type="Proteomes" id="UP001174936">
    <property type="component" value="Unassembled WGS sequence"/>
</dbReference>
<comment type="caution">
    <text evidence="2">The sequence shown here is derived from an EMBL/GenBank/DDBJ whole genome shotgun (WGS) entry which is preliminary data.</text>
</comment>
<organism evidence="2 3">
    <name type="scientific">Cercophora newfieldiana</name>
    <dbReference type="NCBI Taxonomy" id="92897"/>
    <lineage>
        <taxon>Eukaryota</taxon>
        <taxon>Fungi</taxon>
        <taxon>Dikarya</taxon>
        <taxon>Ascomycota</taxon>
        <taxon>Pezizomycotina</taxon>
        <taxon>Sordariomycetes</taxon>
        <taxon>Sordariomycetidae</taxon>
        <taxon>Sordariales</taxon>
        <taxon>Lasiosphaeriaceae</taxon>
        <taxon>Cercophora</taxon>
    </lineage>
</organism>
<gene>
    <name evidence="2" type="ORF">B0T16DRAFT_410392</name>
</gene>
<evidence type="ECO:0000313" key="2">
    <source>
        <dbReference type="EMBL" id="KAK0649591.1"/>
    </source>
</evidence>
<proteinExistence type="predicted"/>
<protein>
    <submittedName>
        <fullName evidence="2">Uncharacterized protein</fullName>
    </submittedName>
</protein>
<dbReference type="EMBL" id="JAULSV010000003">
    <property type="protein sequence ID" value="KAK0649591.1"/>
    <property type="molecule type" value="Genomic_DNA"/>
</dbReference>
<dbReference type="AlphaFoldDB" id="A0AA39YBI6"/>
<sequence>MGSPEASSGSHSRIPVALEPDICIPCTSWRTSNFLGRETTAGDDPSEFHKAQIAKGGSRGA</sequence>
<accession>A0AA39YBI6</accession>
<name>A0AA39YBI6_9PEZI</name>
<keyword evidence="3" id="KW-1185">Reference proteome</keyword>
<evidence type="ECO:0000256" key="1">
    <source>
        <dbReference type="SAM" id="MobiDB-lite"/>
    </source>
</evidence>
<evidence type="ECO:0000313" key="3">
    <source>
        <dbReference type="Proteomes" id="UP001174936"/>
    </source>
</evidence>
<reference evidence="2" key="1">
    <citation type="submission" date="2023-06" db="EMBL/GenBank/DDBJ databases">
        <title>Genome-scale phylogeny and comparative genomics of the fungal order Sordariales.</title>
        <authorList>
            <consortium name="Lawrence Berkeley National Laboratory"/>
            <person name="Hensen N."/>
            <person name="Bonometti L."/>
            <person name="Westerberg I."/>
            <person name="Brannstrom I.O."/>
            <person name="Guillou S."/>
            <person name="Cros-Aarteil S."/>
            <person name="Calhoun S."/>
            <person name="Haridas S."/>
            <person name="Kuo A."/>
            <person name="Mondo S."/>
            <person name="Pangilinan J."/>
            <person name="Riley R."/>
            <person name="Labutti K."/>
            <person name="Andreopoulos B."/>
            <person name="Lipzen A."/>
            <person name="Chen C."/>
            <person name="Yanf M."/>
            <person name="Daum C."/>
            <person name="Ng V."/>
            <person name="Clum A."/>
            <person name="Steindorff A."/>
            <person name="Ohm R."/>
            <person name="Martin F."/>
            <person name="Silar P."/>
            <person name="Natvig D."/>
            <person name="Lalanne C."/>
            <person name="Gautier V."/>
            <person name="Ament-Velasquez S.L."/>
            <person name="Kruys A."/>
            <person name="Hutchinson M.I."/>
            <person name="Powell A.J."/>
            <person name="Barry K."/>
            <person name="Miller A.N."/>
            <person name="Grigoriev I.V."/>
            <person name="Debuchy R."/>
            <person name="Gladieux P."/>
            <person name="Thoren M.H."/>
            <person name="Johannesson H."/>
        </authorList>
    </citation>
    <scope>NUCLEOTIDE SEQUENCE</scope>
    <source>
        <strain evidence="2">SMH2532-1</strain>
    </source>
</reference>
<feature type="region of interest" description="Disordered" evidence="1">
    <location>
        <begin position="36"/>
        <end position="61"/>
    </location>
</feature>